<evidence type="ECO:0000256" key="4">
    <source>
        <dbReference type="ARBA" id="ARBA00023163"/>
    </source>
</evidence>
<dbReference type="PANTHER" id="PTHR30126">
    <property type="entry name" value="HTH-TYPE TRANSCRIPTIONAL REGULATOR"/>
    <property type="match status" value="1"/>
</dbReference>
<dbReference type="NCBIfam" id="NF008722">
    <property type="entry name" value="PRK11716.1"/>
    <property type="match status" value="1"/>
</dbReference>
<evidence type="ECO:0000256" key="3">
    <source>
        <dbReference type="ARBA" id="ARBA00023125"/>
    </source>
</evidence>
<dbReference type="Gene3D" id="1.10.10.10">
    <property type="entry name" value="Winged helix-like DNA-binding domain superfamily/Winged helix DNA-binding domain"/>
    <property type="match status" value="1"/>
</dbReference>
<dbReference type="CDD" id="cd08430">
    <property type="entry name" value="PBP2_IlvY"/>
    <property type="match status" value="1"/>
</dbReference>
<evidence type="ECO:0000259" key="5">
    <source>
        <dbReference type="PROSITE" id="PS50931"/>
    </source>
</evidence>
<dbReference type="Proteomes" id="UP000296159">
    <property type="component" value="Unassembled WGS sequence"/>
</dbReference>
<evidence type="ECO:0000313" key="7">
    <source>
        <dbReference type="Proteomes" id="UP000296159"/>
    </source>
</evidence>
<comment type="caution">
    <text evidence="6">The sequence shown here is derived from an EMBL/GenBank/DDBJ whole genome shotgun (WGS) entry which is preliminary data.</text>
</comment>
<reference evidence="6 7" key="1">
    <citation type="submission" date="2018-04" db="EMBL/GenBank/DDBJ databases">
        <title>Brenneria corticis sp.nov.</title>
        <authorList>
            <person name="Li Y."/>
        </authorList>
    </citation>
    <scope>NUCLEOTIDE SEQUENCE [LARGE SCALE GENOMIC DNA]</scope>
    <source>
        <strain evidence="6 7">CFCC 11842</strain>
    </source>
</reference>
<keyword evidence="7" id="KW-1185">Reference proteome</keyword>
<dbReference type="InterPro" id="IPR036390">
    <property type="entry name" value="WH_DNA-bd_sf"/>
</dbReference>
<dbReference type="Pfam" id="PF03466">
    <property type="entry name" value="LysR_substrate"/>
    <property type="match status" value="1"/>
</dbReference>
<feature type="domain" description="HTH lysR-type" evidence="5">
    <location>
        <begin position="1"/>
        <end position="58"/>
    </location>
</feature>
<organism evidence="6 7">
    <name type="scientific">Brenneria corticis</name>
    <dbReference type="NCBI Taxonomy" id="2173106"/>
    <lineage>
        <taxon>Bacteria</taxon>
        <taxon>Pseudomonadati</taxon>
        <taxon>Pseudomonadota</taxon>
        <taxon>Gammaproteobacteria</taxon>
        <taxon>Enterobacterales</taxon>
        <taxon>Pectobacteriaceae</taxon>
        <taxon>Brenneria</taxon>
    </lineage>
</organism>
<dbReference type="Gene3D" id="3.40.190.10">
    <property type="entry name" value="Periplasmic binding protein-like II"/>
    <property type="match status" value="2"/>
</dbReference>
<gene>
    <name evidence="6" type="ORF">DDT56_23650</name>
</gene>
<dbReference type="AlphaFoldDB" id="A0A2U1TJE5"/>
<comment type="similarity">
    <text evidence="1">Belongs to the LysR transcriptional regulatory family.</text>
</comment>
<dbReference type="InterPro" id="IPR005119">
    <property type="entry name" value="LysR_subst-bd"/>
</dbReference>
<dbReference type="GO" id="GO:0003700">
    <property type="term" value="F:DNA-binding transcription factor activity"/>
    <property type="evidence" value="ECO:0007669"/>
    <property type="project" value="InterPro"/>
</dbReference>
<evidence type="ECO:0000313" key="6">
    <source>
        <dbReference type="EMBL" id="PWC09531.1"/>
    </source>
</evidence>
<dbReference type="PRINTS" id="PR00039">
    <property type="entry name" value="HTHLYSR"/>
</dbReference>
<dbReference type="InterPro" id="IPR037404">
    <property type="entry name" value="IlvY_PBP2"/>
</dbReference>
<dbReference type="InterPro" id="IPR000847">
    <property type="entry name" value="LysR_HTH_N"/>
</dbReference>
<dbReference type="Pfam" id="PF00126">
    <property type="entry name" value="HTH_1"/>
    <property type="match status" value="1"/>
</dbReference>
<dbReference type="FunFam" id="1.10.10.10:FF:000001">
    <property type="entry name" value="LysR family transcriptional regulator"/>
    <property type="match status" value="1"/>
</dbReference>
<dbReference type="SUPFAM" id="SSF53850">
    <property type="entry name" value="Periplasmic binding protein-like II"/>
    <property type="match status" value="1"/>
</dbReference>
<dbReference type="RefSeq" id="WP_136168787.1">
    <property type="nucleotide sequence ID" value="NZ_KZ819111.1"/>
</dbReference>
<sequence>MDLRDLKLFLHLAESRHFGRTAKAMHISPSTLSRQIQRLEEDLGQTLFQRDNRTVQLTDAGEHLKLFAQQTLLQYQQLRHLIGQRGPSLSGELRIFCSVTAAYSHLPPILDRFRAEHPLVEIKLTTGDAADAVDKVQSNDADLGIAGHPETLPASVDFMPIGSIPLSLIIPALPCPVQAQVKQPDTDWAQIPFILPEHGPVRKRIELWFRRHHIANPQIYATVSGHEAMVSMVALGCGIALIPDVVLENSPEPVRNRVSVFAENAMEPLDLGVCVQKKRLSEPLIAAFWETLREKS</sequence>
<dbReference type="InterPro" id="IPR036388">
    <property type="entry name" value="WH-like_DNA-bd_sf"/>
</dbReference>
<protein>
    <submittedName>
        <fullName evidence="6">HTH-type transcriptional activator IlvY</fullName>
    </submittedName>
</protein>
<keyword evidence="2" id="KW-0805">Transcription regulation</keyword>
<accession>A0A2U1TJE5</accession>
<keyword evidence="4" id="KW-0804">Transcription</keyword>
<proteinExistence type="inferred from homology"/>
<name>A0A2U1TJE5_9GAMM</name>
<dbReference type="EMBL" id="QDKH01000049">
    <property type="protein sequence ID" value="PWC09531.1"/>
    <property type="molecule type" value="Genomic_DNA"/>
</dbReference>
<dbReference type="SUPFAM" id="SSF46785">
    <property type="entry name" value="Winged helix' DNA-binding domain"/>
    <property type="match status" value="1"/>
</dbReference>
<keyword evidence="3" id="KW-0238">DNA-binding</keyword>
<dbReference type="PANTHER" id="PTHR30126:SF81">
    <property type="entry name" value="HTH-TYPE TRANSCRIPTIONAL REGULATOR ILVY"/>
    <property type="match status" value="1"/>
</dbReference>
<dbReference type="GO" id="GO:0000976">
    <property type="term" value="F:transcription cis-regulatory region binding"/>
    <property type="evidence" value="ECO:0007669"/>
    <property type="project" value="TreeGrafter"/>
</dbReference>
<evidence type="ECO:0000256" key="1">
    <source>
        <dbReference type="ARBA" id="ARBA00009437"/>
    </source>
</evidence>
<dbReference type="PROSITE" id="PS50931">
    <property type="entry name" value="HTH_LYSR"/>
    <property type="match status" value="1"/>
</dbReference>
<evidence type="ECO:0000256" key="2">
    <source>
        <dbReference type="ARBA" id="ARBA00023015"/>
    </source>
</evidence>